<accession>A0ABN9HJ69</accession>
<proteinExistence type="predicted"/>
<sequence length="36" mass="4099">MIKGIEFQTVGLYIATLFYIQLSAGHLFNEHGRTDN</sequence>
<reference evidence="1" key="1">
    <citation type="submission" date="2023-05" db="EMBL/GenBank/DDBJ databases">
        <authorList>
            <person name="Stuckert A."/>
        </authorList>
    </citation>
    <scope>NUCLEOTIDE SEQUENCE</scope>
</reference>
<comment type="caution">
    <text evidence="1">The sequence shown here is derived from an EMBL/GenBank/DDBJ whole genome shotgun (WGS) entry which is preliminary data.</text>
</comment>
<dbReference type="Proteomes" id="UP001162483">
    <property type="component" value="Unassembled WGS sequence"/>
</dbReference>
<evidence type="ECO:0000313" key="2">
    <source>
        <dbReference type="Proteomes" id="UP001162483"/>
    </source>
</evidence>
<organism evidence="1 2">
    <name type="scientific">Staurois parvus</name>
    <dbReference type="NCBI Taxonomy" id="386267"/>
    <lineage>
        <taxon>Eukaryota</taxon>
        <taxon>Metazoa</taxon>
        <taxon>Chordata</taxon>
        <taxon>Craniata</taxon>
        <taxon>Vertebrata</taxon>
        <taxon>Euteleostomi</taxon>
        <taxon>Amphibia</taxon>
        <taxon>Batrachia</taxon>
        <taxon>Anura</taxon>
        <taxon>Neobatrachia</taxon>
        <taxon>Ranoidea</taxon>
        <taxon>Ranidae</taxon>
        <taxon>Staurois</taxon>
    </lineage>
</organism>
<evidence type="ECO:0000313" key="1">
    <source>
        <dbReference type="EMBL" id="CAI9620897.1"/>
    </source>
</evidence>
<protein>
    <submittedName>
        <fullName evidence="1">Uncharacterized protein</fullName>
    </submittedName>
</protein>
<name>A0ABN9HJ69_9NEOB</name>
<gene>
    <name evidence="1" type="ORF">SPARVUS_LOCUS16046915</name>
</gene>
<keyword evidence="2" id="KW-1185">Reference proteome</keyword>
<dbReference type="EMBL" id="CATNWA010021001">
    <property type="protein sequence ID" value="CAI9620897.1"/>
    <property type="molecule type" value="Genomic_DNA"/>
</dbReference>